<reference evidence="8 10" key="2">
    <citation type="submission" date="2016-02" db="EMBL/GenBank/DDBJ databases">
        <title>Complete Genome Sequence of Propionibacterium acidipropionici ATCC 55737.</title>
        <authorList>
            <person name="Luna Flores C.H."/>
            <person name="Nielsen L.K."/>
            <person name="Marcellin E."/>
        </authorList>
    </citation>
    <scope>NUCLEOTIDE SEQUENCE [LARGE SCALE GENOMIC DNA]</scope>
    <source>
        <strain evidence="8 10">ATCC 55737</strain>
    </source>
</reference>
<dbReference type="NCBIfam" id="TIGR03168">
    <property type="entry name" value="1-PFK"/>
    <property type="match status" value="1"/>
</dbReference>
<reference evidence="9 11" key="1">
    <citation type="journal article" date="2016" name="Plant Dis.">
        <title>Improved production of propionic acid using genome shuffling.</title>
        <authorList>
            <person name="Luna-Flores C.H."/>
            <person name="Palfreyman R.W."/>
            <person name="Kromer J.O."/>
            <person name="Nielsen L.K."/>
            <person name="Marcellin E."/>
        </authorList>
    </citation>
    <scope>NUCLEOTIDE SEQUENCE [LARGE SCALE GENOMIC DNA]</scope>
    <source>
        <strain evidence="9 11">F3E8</strain>
    </source>
</reference>
<organism evidence="8 10">
    <name type="scientific">Acidipropionibacterium acidipropionici</name>
    <dbReference type="NCBI Taxonomy" id="1748"/>
    <lineage>
        <taxon>Bacteria</taxon>
        <taxon>Bacillati</taxon>
        <taxon>Actinomycetota</taxon>
        <taxon>Actinomycetes</taxon>
        <taxon>Propionibacteriales</taxon>
        <taxon>Propionibacteriaceae</taxon>
        <taxon>Acidipropionibacterium</taxon>
    </lineage>
</organism>
<evidence type="ECO:0000256" key="2">
    <source>
        <dbReference type="ARBA" id="ARBA00022679"/>
    </source>
</evidence>
<dbReference type="EMBL" id="CP015970">
    <property type="protein sequence ID" value="AOZ47525.1"/>
    <property type="molecule type" value="Genomic_DNA"/>
</dbReference>
<dbReference type="Pfam" id="PF00294">
    <property type="entry name" value="PfkB"/>
    <property type="match status" value="1"/>
</dbReference>
<dbReference type="GO" id="GO:0008443">
    <property type="term" value="F:phosphofructokinase activity"/>
    <property type="evidence" value="ECO:0007669"/>
    <property type="project" value="TreeGrafter"/>
</dbReference>
<dbReference type="CDD" id="cd01164">
    <property type="entry name" value="FruK_PfkB_like"/>
    <property type="match status" value="1"/>
</dbReference>
<dbReference type="InterPro" id="IPR011611">
    <property type="entry name" value="PfkB_dom"/>
</dbReference>
<proteinExistence type="inferred from homology"/>
<evidence type="ECO:0000256" key="4">
    <source>
        <dbReference type="ARBA" id="ARBA00022777"/>
    </source>
</evidence>
<comment type="similarity">
    <text evidence="1">Belongs to the carbohydrate kinase PfkB family.</text>
</comment>
<sequence>MIITVTPNPSLDRTAGLPGPIVRGQVHRFSGSTVVAAGKGVNISRGLHGAGVPTTTVVPAADHDPLLDGLIADGIPTVGVPVSEPVRVNLTVTEPDGTTTKFNDPGAHLTPAELAAFEDAVLAASDGADWVVMAGSLPPGMPTDWYAAMVPRIREHGARIAIDTSDAPLVALASNLPESAPDLVKPNSVELAQLCGGDGDAMEAEAAAGSFGPVIGAARDLIGWGIAEVMVTLGGAGALLVHKDRAWHAVAAPVEVKSTVGAGDSSLAGLLLGRSQGLADAECLRTAVSWGSAAASLPGSTTPTIEQAAAIQVTVRQLP</sequence>
<dbReference type="RefSeq" id="WP_062819994.1">
    <property type="nucleotide sequence ID" value="NZ_CP014352.1"/>
</dbReference>
<dbReference type="AlphaFoldDB" id="A0AAC8YHD1"/>
<dbReference type="PIRSF" id="PIRSF000535">
    <property type="entry name" value="1PFK/6PFK/LacC"/>
    <property type="match status" value="1"/>
</dbReference>
<dbReference type="SUPFAM" id="SSF53613">
    <property type="entry name" value="Ribokinase-like"/>
    <property type="match status" value="1"/>
</dbReference>
<evidence type="ECO:0000256" key="1">
    <source>
        <dbReference type="ARBA" id="ARBA00010688"/>
    </source>
</evidence>
<evidence type="ECO:0000256" key="3">
    <source>
        <dbReference type="ARBA" id="ARBA00022741"/>
    </source>
</evidence>
<dbReference type="Gene3D" id="3.40.1190.20">
    <property type="match status" value="1"/>
</dbReference>
<evidence type="ECO:0000313" key="11">
    <source>
        <dbReference type="Proteomes" id="UP000178666"/>
    </source>
</evidence>
<dbReference type="PANTHER" id="PTHR46566:SF5">
    <property type="entry name" value="1-PHOSPHOFRUCTOKINASE"/>
    <property type="match status" value="1"/>
</dbReference>
<evidence type="ECO:0000256" key="6">
    <source>
        <dbReference type="PIRNR" id="PIRNR000535"/>
    </source>
</evidence>
<dbReference type="Proteomes" id="UP000075221">
    <property type="component" value="Chromosome"/>
</dbReference>
<dbReference type="Proteomes" id="UP000178666">
    <property type="component" value="Chromosome"/>
</dbReference>
<dbReference type="PROSITE" id="PS00584">
    <property type="entry name" value="PFKB_KINASES_2"/>
    <property type="match status" value="1"/>
</dbReference>
<evidence type="ECO:0000259" key="7">
    <source>
        <dbReference type="Pfam" id="PF00294"/>
    </source>
</evidence>
<dbReference type="InterPro" id="IPR029056">
    <property type="entry name" value="Ribokinase-like"/>
</dbReference>
<evidence type="ECO:0000313" key="10">
    <source>
        <dbReference type="Proteomes" id="UP000075221"/>
    </source>
</evidence>
<dbReference type="GO" id="GO:0005524">
    <property type="term" value="F:ATP binding"/>
    <property type="evidence" value="ECO:0007669"/>
    <property type="project" value="UniProtKB-KW"/>
</dbReference>
<evidence type="ECO:0000256" key="5">
    <source>
        <dbReference type="ARBA" id="ARBA00022840"/>
    </source>
</evidence>
<dbReference type="EMBL" id="CP014352">
    <property type="protein sequence ID" value="AMS06062.1"/>
    <property type="molecule type" value="Genomic_DNA"/>
</dbReference>
<accession>A0AAC8YHD1</accession>
<evidence type="ECO:0000313" key="9">
    <source>
        <dbReference type="EMBL" id="AOZ47525.1"/>
    </source>
</evidence>
<dbReference type="InterPro" id="IPR017583">
    <property type="entry name" value="Tagatose/fructose_Pkinase"/>
</dbReference>
<name>A0AAC8YHD1_9ACTN</name>
<dbReference type="PANTHER" id="PTHR46566">
    <property type="entry name" value="1-PHOSPHOFRUCTOKINASE-RELATED"/>
    <property type="match status" value="1"/>
</dbReference>
<keyword evidence="5" id="KW-0067">ATP-binding</keyword>
<keyword evidence="4" id="KW-0418">Kinase</keyword>
<gene>
    <name evidence="9" type="ORF">A8L58_13525</name>
    <name evidence="8" type="ORF">AXH35_12075</name>
</gene>
<keyword evidence="11" id="KW-1185">Reference proteome</keyword>
<feature type="domain" description="Carbohydrate kinase PfkB" evidence="7">
    <location>
        <begin position="23"/>
        <end position="303"/>
    </location>
</feature>
<protein>
    <submittedName>
        <fullName evidence="8">1-phosphofructokinase</fullName>
    </submittedName>
</protein>
<dbReference type="GO" id="GO:0005829">
    <property type="term" value="C:cytosol"/>
    <property type="evidence" value="ECO:0007669"/>
    <property type="project" value="TreeGrafter"/>
</dbReference>
<dbReference type="InterPro" id="IPR002173">
    <property type="entry name" value="Carboh/pur_kinase_PfkB_CS"/>
</dbReference>
<evidence type="ECO:0000313" key="8">
    <source>
        <dbReference type="EMBL" id="AMS06062.1"/>
    </source>
</evidence>
<keyword evidence="3" id="KW-0547">Nucleotide-binding</keyword>
<keyword evidence="2 6" id="KW-0808">Transferase</keyword>